<feature type="non-terminal residue" evidence="4">
    <location>
        <position position="1"/>
    </location>
</feature>
<dbReference type="PROSITE" id="PS50088">
    <property type="entry name" value="ANK_REPEAT"/>
    <property type="match status" value="1"/>
</dbReference>
<gene>
    <name evidence="4" type="ORF">METZ01_LOCUS420499</name>
</gene>
<dbReference type="GO" id="GO:0085020">
    <property type="term" value="P:protein K6-linked ubiquitination"/>
    <property type="evidence" value="ECO:0007669"/>
    <property type="project" value="TreeGrafter"/>
</dbReference>
<evidence type="ECO:0000256" key="2">
    <source>
        <dbReference type="ARBA" id="ARBA00023043"/>
    </source>
</evidence>
<dbReference type="SUPFAM" id="SSF48403">
    <property type="entry name" value="Ankyrin repeat"/>
    <property type="match status" value="1"/>
</dbReference>
<dbReference type="Pfam" id="PF12796">
    <property type="entry name" value="Ank_2"/>
    <property type="match status" value="1"/>
</dbReference>
<dbReference type="AlphaFoldDB" id="A0A382XAM8"/>
<name>A0A382XAM8_9ZZZZ</name>
<feature type="transmembrane region" description="Helical" evidence="3">
    <location>
        <begin position="15"/>
        <end position="35"/>
    </location>
</feature>
<reference evidence="4" key="1">
    <citation type="submission" date="2018-05" db="EMBL/GenBank/DDBJ databases">
        <authorList>
            <person name="Lanie J.A."/>
            <person name="Ng W.-L."/>
            <person name="Kazmierczak K.M."/>
            <person name="Andrzejewski T.M."/>
            <person name="Davidsen T.M."/>
            <person name="Wayne K.J."/>
            <person name="Tettelin H."/>
            <person name="Glass J.I."/>
            <person name="Rusch D."/>
            <person name="Podicherti R."/>
            <person name="Tsui H.-C.T."/>
            <person name="Winkler M.E."/>
        </authorList>
    </citation>
    <scope>NUCLEOTIDE SEQUENCE</scope>
</reference>
<evidence type="ECO:0000256" key="3">
    <source>
        <dbReference type="SAM" id="Phobius"/>
    </source>
</evidence>
<dbReference type="PROSITE" id="PS50297">
    <property type="entry name" value="ANK_REP_REGION"/>
    <property type="match status" value="1"/>
</dbReference>
<accession>A0A382XAM8</accession>
<keyword evidence="1" id="KW-0677">Repeat</keyword>
<dbReference type="InterPro" id="IPR036770">
    <property type="entry name" value="Ankyrin_rpt-contain_sf"/>
</dbReference>
<dbReference type="GO" id="GO:0004842">
    <property type="term" value="F:ubiquitin-protein transferase activity"/>
    <property type="evidence" value="ECO:0007669"/>
    <property type="project" value="TreeGrafter"/>
</dbReference>
<dbReference type="Gene3D" id="1.25.40.20">
    <property type="entry name" value="Ankyrin repeat-containing domain"/>
    <property type="match status" value="1"/>
</dbReference>
<organism evidence="4">
    <name type="scientific">marine metagenome</name>
    <dbReference type="NCBI Taxonomy" id="408172"/>
    <lineage>
        <taxon>unclassified sequences</taxon>
        <taxon>metagenomes</taxon>
        <taxon>ecological metagenomes</taxon>
    </lineage>
</organism>
<keyword evidence="3" id="KW-0472">Membrane</keyword>
<keyword evidence="2" id="KW-0040">ANK repeat</keyword>
<dbReference type="GO" id="GO:0070531">
    <property type="term" value="C:BRCA1-A complex"/>
    <property type="evidence" value="ECO:0007669"/>
    <property type="project" value="TreeGrafter"/>
</dbReference>
<dbReference type="EMBL" id="UINC01165959">
    <property type="protein sequence ID" value="SVD67645.1"/>
    <property type="molecule type" value="Genomic_DNA"/>
</dbReference>
<dbReference type="GO" id="GO:0031436">
    <property type="term" value="C:BRCA1-BARD1 complex"/>
    <property type="evidence" value="ECO:0007669"/>
    <property type="project" value="TreeGrafter"/>
</dbReference>
<dbReference type="SMART" id="SM00248">
    <property type="entry name" value="ANK"/>
    <property type="match status" value="2"/>
</dbReference>
<feature type="non-terminal residue" evidence="4">
    <location>
        <position position="146"/>
    </location>
</feature>
<evidence type="ECO:0000313" key="4">
    <source>
        <dbReference type="EMBL" id="SVD67645.1"/>
    </source>
</evidence>
<dbReference type="PANTHER" id="PTHR24171:SF8">
    <property type="entry name" value="BRCA1-ASSOCIATED RING DOMAIN PROTEIN 1"/>
    <property type="match status" value="1"/>
</dbReference>
<keyword evidence="3" id="KW-1133">Transmembrane helix</keyword>
<sequence>VTSSCKIPKERRLQVYNTVSASSVIVLLFWCLLLLPNGIFGKTVMINGVAVDTTNSRQLNFALFDAVEFGRMEDVRQLMELGASVEARNRFGNTALLLAARKGHLNIVQLLLDAGSELHYQNLSGNTALFQATRARRRKVVKYLLA</sequence>
<protein>
    <submittedName>
        <fullName evidence="4">Uncharacterized protein</fullName>
    </submittedName>
</protein>
<dbReference type="PANTHER" id="PTHR24171">
    <property type="entry name" value="ANKYRIN REPEAT DOMAIN-CONTAINING PROTEIN 39-RELATED"/>
    <property type="match status" value="1"/>
</dbReference>
<evidence type="ECO:0000256" key="1">
    <source>
        <dbReference type="ARBA" id="ARBA00022737"/>
    </source>
</evidence>
<dbReference type="InterPro" id="IPR002110">
    <property type="entry name" value="Ankyrin_rpt"/>
</dbReference>
<keyword evidence="3" id="KW-0812">Transmembrane</keyword>
<proteinExistence type="predicted"/>